<dbReference type="HOGENOM" id="CLU_007727_7_6_1"/>
<dbReference type="FunCoup" id="G3ATS4">
    <property type="interactions" value="33"/>
</dbReference>
<dbReference type="eggNOG" id="KOG1342">
    <property type="taxonomic scope" value="Eukaryota"/>
</dbReference>
<evidence type="ECO:0000259" key="1">
    <source>
        <dbReference type="Pfam" id="PF00850"/>
    </source>
</evidence>
<protein>
    <recommendedName>
        <fullName evidence="1">Histone deacetylase domain-containing protein</fullName>
    </recommendedName>
</protein>
<dbReference type="RefSeq" id="XP_007377271.1">
    <property type="nucleotide sequence ID" value="XM_007377209.1"/>
</dbReference>
<dbReference type="PRINTS" id="PR01270">
    <property type="entry name" value="HDASUPER"/>
</dbReference>
<dbReference type="InParanoid" id="G3ATS4"/>
<keyword evidence="3" id="KW-1185">Reference proteome</keyword>
<dbReference type="GO" id="GO:0031507">
    <property type="term" value="P:heterochromatin formation"/>
    <property type="evidence" value="ECO:0007669"/>
    <property type="project" value="TreeGrafter"/>
</dbReference>
<proteinExistence type="predicted"/>
<evidence type="ECO:0000313" key="2">
    <source>
        <dbReference type="EMBL" id="EGW30300.1"/>
    </source>
</evidence>
<dbReference type="GO" id="GO:0004407">
    <property type="term" value="F:histone deacetylase activity"/>
    <property type="evidence" value="ECO:0007669"/>
    <property type="project" value="TreeGrafter"/>
</dbReference>
<dbReference type="Gene3D" id="3.40.800.20">
    <property type="entry name" value="Histone deacetylase domain"/>
    <property type="match status" value="1"/>
</dbReference>
<dbReference type="GO" id="GO:0070210">
    <property type="term" value="C:Rpd3L-Expanded complex"/>
    <property type="evidence" value="ECO:0007669"/>
    <property type="project" value="TreeGrafter"/>
</dbReference>
<dbReference type="EMBL" id="GL996505">
    <property type="protein sequence ID" value="EGW30300.1"/>
    <property type="molecule type" value="Genomic_DNA"/>
</dbReference>
<reference evidence="2 3" key="1">
    <citation type="journal article" date="2011" name="Proc. Natl. Acad. Sci. U.S.A.">
        <title>Comparative genomics of xylose-fermenting fungi for enhanced biofuel production.</title>
        <authorList>
            <person name="Wohlbach D.J."/>
            <person name="Kuo A."/>
            <person name="Sato T.K."/>
            <person name="Potts K.M."/>
            <person name="Salamov A.A."/>
            <person name="LaButti K.M."/>
            <person name="Sun H."/>
            <person name="Clum A."/>
            <person name="Pangilinan J.L."/>
            <person name="Lindquist E.A."/>
            <person name="Lucas S."/>
            <person name="Lapidus A."/>
            <person name="Jin M."/>
            <person name="Gunawan C."/>
            <person name="Balan V."/>
            <person name="Dale B.E."/>
            <person name="Jeffries T.W."/>
            <person name="Zinkel R."/>
            <person name="Barry K.W."/>
            <person name="Grigoriev I.V."/>
            <person name="Gasch A.P."/>
        </authorList>
    </citation>
    <scope>NUCLEOTIDE SEQUENCE [LARGE SCALE GENOMIC DNA]</scope>
    <source>
        <strain evidence="3">NRRL Y-27907 / 11-Y1</strain>
    </source>
</reference>
<dbReference type="KEGG" id="spaa:SPAPADRAFT_52397"/>
<dbReference type="InterPro" id="IPR023801">
    <property type="entry name" value="His_deacetylse_dom"/>
</dbReference>
<dbReference type="InterPro" id="IPR037138">
    <property type="entry name" value="His_deacetylse_dom_sf"/>
</dbReference>
<accession>G3ATS4</accession>
<dbReference type="InterPro" id="IPR023696">
    <property type="entry name" value="Ureohydrolase_dom_sf"/>
</dbReference>
<dbReference type="PANTHER" id="PTHR10625">
    <property type="entry name" value="HISTONE DEACETYLASE HDAC1-RELATED"/>
    <property type="match status" value="1"/>
</dbReference>
<dbReference type="CDD" id="cd11680">
    <property type="entry name" value="HDAC_Hos1"/>
    <property type="match status" value="1"/>
</dbReference>
<sequence length="400" mass="45893">MTKQLYLTSSLDLSRIIDLLPANEGRSTLVTSLIQAYGIDKLVSGIIPIRRINARKVTNYHDQNFTACLLKERHELDCSSDMYHEISELVEKVGRNEQSDEESDEEIEGEGELNDEEYGLMYDCYPFPFMSHYIILTASSTIATAQQLITHPNSVAVNYYGGRHHCGKRKAAGFCYVNDIILGISHLRQAYKRIFYLDLDLHHGDGVERGYFQSRNVGTCSIHRYDKGFYPGTGSLESSDKYRYNVPTRHGLSDESMLFIIREIVIPIMHKFSPQCIVIQAGCDGLATDVHHEWNMTISGFCQVIKTVLDEFDVSTMILGGGGYNHTEVAKCWTYLAASILGREDVIDREEYIPEHSHLDDYEKDGFQFWTESNRKPYKMKDDNDIEYLQYMREYLLAID</sequence>
<dbReference type="InterPro" id="IPR000286">
    <property type="entry name" value="HDACs"/>
</dbReference>
<dbReference type="Proteomes" id="UP000000709">
    <property type="component" value="Unassembled WGS sequence"/>
</dbReference>
<gene>
    <name evidence="2" type="ORF">SPAPADRAFT_52397</name>
</gene>
<dbReference type="AlphaFoldDB" id="G3ATS4"/>
<feature type="domain" description="Histone deacetylase" evidence="1">
    <location>
        <begin position="21"/>
        <end position="338"/>
    </location>
</feature>
<dbReference type="STRING" id="619300.G3ATS4"/>
<dbReference type="GeneID" id="18871675"/>
<dbReference type="PANTHER" id="PTHR10625:SF10">
    <property type="entry name" value="HISTONE DEACETYLASE HDAC1"/>
    <property type="match status" value="1"/>
</dbReference>
<dbReference type="OrthoDB" id="73273at2759"/>
<dbReference type="SUPFAM" id="SSF52768">
    <property type="entry name" value="Arginase/deacetylase"/>
    <property type="match status" value="1"/>
</dbReference>
<name>G3ATS4_SPAPN</name>
<dbReference type="OMA" id="MSRFYTY"/>
<evidence type="ECO:0000313" key="3">
    <source>
        <dbReference type="Proteomes" id="UP000000709"/>
    </source>
</evidence>
<organism evidence="3">
    <name type="scientific">Spathaspora passalidarum (strain NRRL Y-27907 / 11-Y1)</name>
    <dbReference type="NCBI Taxonomy" id="619300"/>
    <lineage>
        <taxon>Eukaryota</taxon>
        <taxon>Fungi</taxon>
        <taxon>Dikarya</taxon>
        <taxon>Ascomycota</taxon>
        <taxon>Saccharomycotina</taxon>
        <taxon>Pichiomycetes</taxon>
        <taxon>Debaryomycetaceae</taxon>
        <taxon>Spathaspora</taxon>
    </lineage>
</organism>
<dbReference type="Pfam" id="PF00850">
    <property type="entry name" value="Hist_deacetyl"/>
    <property type="match status" value="1"/>
</dbReference>